<dbReference type="InterPro" id="IPR029051">
    <property type="entry name" value="DUF4352"/>
</dbReference>
<feature type="compositionally biased region" description="Polar residues" evidence="2">
    <location>
        <begin position="14"/>
        <end position="29"/>
    </location>
</feature>
<sequence>MTMPNQPDPRIQPPTEQRQAQPTGWQQSGGFAPNLQPAPAQPKKRRKWPWVVGVFVALFVIVSVAGNDDEAASGDADSGVAAPLADVPAAEAPQAEAPAVEDSDASMNMPVRDGKFEFVVTGIETGITTLGDNPFLAEDAQGQFVIVTMTVSNISDAPKGLSPSDQKLVDDQGRTFKPDTAAALNLESDVTFWDEINPGNTVSMPLVFDMPVDAVPTAVELHDSMFSGGATVSLR</sequence>
<evidence type="ECO:0000259" key="4">
    <source>
        <dbReference type="Pfam" id="PF11611"/>
    </source>
</evidence>
<feature type="region of interest" description="Disordered" evidence="2">
    <location>
        <begin position="1"/>
        <end position="43"/>
    </location>
</feature>
<evidence type="ECO:0000313" key="5">
    <source>
        <dbReference type="EMBL" id="MEE2058390.1"/>
    </source>
</evidence>
<dbReference type="Gene3D" id="2.60.40.1240">
    <property type="match status" value="1"/>
</dbReference>
<accession>A0ABU7LA34</accession>
<dbReference type="InterPro" id="IPR029050">
    <property type="entry name" value="Immunoprotect_excell_Ig-like"/>
</dbReference>
<feature type="compositionally biased region" description="Pro residues" evidence="2">
    <location>
        <begin position="1"/>
        <end position="12"/>
    </location>
</feature>
<name>A0ABU7LA34_9NOCA</name>
<evidence type="ECO:0000256" key="2">
    <source>
        <dbReference type="SAM" id="MobiDB-lite"/>
    </source>
</evidence>
<keyword evidence="1" id="KW-0732">Signal</keyword>
<comment type="caution">
    <text evidence="5">The sequence shown here is derived from an EMBL/GenBank/DDBJ whole genome shotgun (WGS) entry which is preliminary data.</text>
</comment>
<dbReference type="RefSeq" id="WP_330133639.1">
    <property type="nucleotide sequence ID" value="NZ_JAUTXY010000005.1"/>
</dbReference>
<protein>
    <submittedName>
        <fullName evidence="5">DUF4352 domain-containing protein</fullName>
    </submittedName>
</protein>
<evidence type="ECO:0000256" key="1">
    <source>
        <dbReference type="ARBA" id="ARBA00022729"/>
    </source>
</evidence>
<keyword evidence="3" id="KW-0812">Transmembrane</keyword>
<organism evidence="5 6">
    <name type="scientific">Rhodococcus artemisiae</name>
    <dbReference type="NCBI Taxonomy" id="714159"/>
    <lineage>
        <taxon>Bacteria</taxon>
        <taxon>Bacillati</taxon>
        <taxon>Actinomycetota</taxon>
        <taxon>Actinomycetes</taxon>
        <taxon>Mycobacteriales</taxon>
        <taxon>Nocardiaceae</taxon>
        <taxon>Rhodococcus</taxon>
    </lineage>
</organism>
<reference evidence="5 6" key="1">
    <citation type="submission" date="2023-07" db="EMBL/GenBank/DDBJ databases">
        <authorList>
            <person name="Girao M."/>
            <person name="Carvalho M.F."/>
        </authorList>
    </citation>
    <scope>NUCLEOTIDE SEQUENCE [LARGE SCALE GENOMIC DNA]</scope>
    <source>
        <strain evidence="5 6">YIM65754</strain>
    </source>
</reference>
<dbReference type="Pfam" id="PF11611">
    <property type="entry name" value="DUF4352"/>
    <property type="match status" value="1"/>
</dbReference>
<feature type="transmembrane region" description="Helical" evidence="3">
    <location>
        <begin position="48"/>
        <end position="66"/>
    </location>
</feature>
<dbReference type="Proteomes" id="UP001336020">
    <property type="component" value="Unassembled WGS sequence"/>
</dbReference>
<keyword evidence="3" id="KW-0472">Membrane</keyword>
<feature type="domain" description="DUF4352" evidence="4">
    <location>
        <begin position="107"/>
        <end position="230"/>
    </location>
</feature>
<evidence type="ECO:0000313" key="6">
    <source>
        <dbReference type="Proteomes" id="UP001336020"/>
    </source>
</evidence>
<proteinExistence type="predicted"/>
<keyword evidence="6" id="KW-1185">Reference proteome</keyword>
<gene>
    <name evidence="5" type="ORF">Q7514_12750</name>
</gene>
<evidence type="ECO:0000256" key="3">
    <source>
        <dbReference type="SAM" id="Phobius"/>
    </source>
</evidence>
<keyword evidence="3" id="KW-1133">Transmembrane helix</keyword>
<dbReference type="EMBL" id="JAUTXY010000005">
    <property type="protein sequence ID" value="MEE2058390.1"/>
    <property type="molecule type" value="Genomic_DNA"/>
</dbReference>